<evidence type="ECO:0000256" key="1">
    <source>
        <dbReference type="SAM" id="MobiDB-lite"/>
    </source>
</evidence>
<dbReference type="RefSeq" id="XP_037164660.1">
    <property type="nucleotide sequence ID" value="XM_037308394.1"/>
</dbReference>
<proteinExistence type="predicted"/>
<sequence length="79" mass="8961">MVEYESVLDSGDTDDSDKDEKEPFVTSSSNQPSATKRPRASDNEDRETNEVREPSSRSSQKWKLDGQSKRSEIAFAYNL</sequence>
<dbReference type="AlphaFoldDB" id="A0A8H6L4K8"/>
<gene>
    <name evidence="2" type="ORF">HO173_006483</name>
</gene>
<dbReference type="GeneID" id="59288144"/>
<organism evidence="2 3">
    <name type="scientific">Letharia columbiana</name>
    <dbReference type="NCBI Taxonomy" id="112416"/>
    <lineage>
        <taxon>Eukaryota</taxon>
        <taxon>Fungi</taxon>
        <taxon>Dikarya</taxon>
        <taxon>Ascomycota</taxon>
        <taxon>Pezizomycotina</taxon>
        <taxon>Lecanoromycetes</taxon>
        <taxon>OSLEUM clade</taxon>
        <taxon>Lecanoromycetidae</taxon>
        <taxon>Lecanorales</taxon>
        <taxon>Lecanorineae</taxon>
        <taxon>Parmeliaceae</taxon>
        <taxon>Letharia</taxon>
    </lineage>
</organism>
<evidence type="ECO:0000313" key="3">
    <source>
        <dbReference type="Proteomes" id="UP000578531"/>
    </source>
</evidence>
<evidence type="ECO:0000313" key="2">
    <source>
        <dbReference type="EMBL" id="KAF6235289.1"/>
    </source>
</evidence>
<reference evidence="2 3" key="1">
    <citation type="journal article" date="2020" name="Genomics">
        <title>Complete, high-quality genomes from long-read metagenomic sequencing of two wolf lichen thalli reveals enigmatic genome architecture.</title>
        <authorList>
            <person name="McKenzie S.K."/>
            <person name="Walston R.F."/>
            <person name="Allen J.L."/>
        </authorList>
    </citation>
    <scope>NUCLEOTIDE SEQUENCE [LARGE SCALE GENOMIC DNA]</scope>
    <source>
        <strain evidence="2">WasteWater2</strain>
    </source>
</reference>
<feature type="region of interest" description="Disordered" evidence="1">
    <location>
        <begin position="1"/>
        <end position="68"/>
    </location>
</feature>
<comment type="caution">
    <text evidence="2">The sequence shown here is derived from an EMBL/GenBank/DDBJ whole genome shotgun (WGS) entry which is preliminary data.</text>
</comment>
<protein>
    <submittedName>
        <fullName evidence="2">Uncharacterized protein</fullName>
    </submittedName>
</protein>
<feature type="compositionally biased region" description="Polar residues" evidence="1">
    <location>
        <begin position="25"/>
        <end position="34"/>
    </location>
</feature>
<keyword evidence="3" id="KW-1185">Reference proteome</keyword>
<name>A0A8H6L4K8_9LECA</name>
<feature type="compositionally biased region" description="Basic and acidic residues" evidence="1">
    <location>
        <begin position="39"/>
        <end position="55"/>
    </location>
</feature>
<dbReference type="EMBL" id="JACCJC010000025">
    <property type="protein sequence ID" value="KAF6235289.1"/>
    <property type="molecule type" value="Genomic_DNA"/>
</dbReference>
<dbReference type="Proteomes" id="UP000578531">
    <property type="component" value="Unassembled WGS sequence"/>
</dbReference>
<accession>A0A8H6L4K8</accession>